<dbReference type="InterPro" id="IPR016181">
    <property type="entry name" value="Acyl_CoA_acyltransferase"/>
</dbReference>
<proteinExistence type="predicted"/>
<reference evidence="4 5" key="1">
    <citation type="journal article" date="2019" name="Appl. Environ. Microbiol.">
        <title>Genetic determinants of hydroxycinnamic acid metabolism in heterofermentative lactobacilli.</title>
        <authorList>
            <person name="Gaur G."/>
            <person name="Oh J.H."/>
            <person name="Filannino P."/>
            <person name="Gobbetti M."/>
            <person name="van Pijkeren J.P."/>
            <person name="Ganzle M.G."/>
        </authorList>
    </citation>
    <scope>NUCLEOTIDE SEQUENCE [LARGE SCALE GENOMIC DNA]</scope>
    <source>
        <strain evidence="4 5">C5</strain>
    </source>
</reference>
<protein>
    <submittedName>
        <fullName evidence="4">GNAT family N-acetyltransferase</fullName>
    </submittedName>
</protein>
<organism evidence="4 5">
    <name type="scientific">Furfurilactobacillus milii</name>
    <dbReference type="NCBI Taxonomy" id="2888272"/>
    <lineage>
        <taxon>Bacteria</taxon>
        <taxon>Bacillati</taxon>
        <taxon>Bacillota</taxon>
        <taxon>Bacilli</taxon>
        <taxon>Lactobacillales</taxon>
        <taxon>Lactobacillaceae</taxon>
        <taxon>Furfurilactobacillus</taxon>
    </lineage>
</organism>
<evidence type="ECO:0000313" key="5">
    <source>
        <dbReference type="Proteomes" id="UP000449209"/>
    </source>
</evidence>
<feature type="domain" description="N-acetyltransferase" evidence="3">
    <location>
        <begin position="3"/>
        <end position="171"/>
    </location>
</feature>
<dbReference type="SUPFAM" id="SSF55729">
    <property type="entry name" value="Acyl-CoA N-acyltransferases (Nat)"/>
    <property type="match status" value="1"/>
</dbReference>
<dbReference type="PANTHER" id="PTHR42919:SF8">
    <property type="entry name" value="N-ALPHA-ACETYLTRANSFERASE 50"/>
    <property type="match status" value="1"/>
</dbReference>
<dbReference type="Pfam" id="PF00583">
    <property type="entry name" value="Acetyltransf_1"/>
    <property type="match status" value="1"/>
</dbReference>
<gene>
    <name evidence="4" type="ORF">GB993_06070</name>
</gene>
<evidence type="ECO:0000259" key="3">
    <source>
        <dbReference type="PROSITE" id="PS51186"/>
    </source>
</evidence>
<evidence type="ECO:0000256" key="1">
    <source>
        <dbReference type="ARBA" id="ARBA00022679"/>
    </source>
</evidence>
<dbReference type="OrthoDB" id="7205533at2"/>
<dbReference type="Gene3D" id="3.40.630.30">
    <property type="match status" value="1"/>
</dbReference>
<dbReference type="RefSeq" id="WP_161003498.1">
    <property type="nucleotide sequence ID" value="NZ_WEZQ01000009.1"/>
</dbReference>
<name>A0A6N9I3S1_9LACO</name>
<accession>A0A6N9I3S1</accession>
<dbReference type="EMBL" id="WEZQ01000009">
    <property type="protein sequence ID" value="MYV17066.1"/>
    <property type="molecule type" value="Genomic_DNA"/>
</dbReference>
<keyword evidence="1 4" id="KW-0808">Transferase</keyword>
<dbReference type="PROSITE" id="PS51186">
    <property type="entry name" value="GNAT"/>
    <property type="match status" value="1"/>
</dbReference>
<evidence type="ECO:0000256" key="2">
    <source>
        <dbReference type="ARBA" id="ARBA00023315"/>
    </source>
</evidence>
<dbReference type="InterPro" id="IPR000182">
    <property type="entry name" value="GNAT_dom"/>
</dbReference>
<dbReference type="PANTHER" id="PTHR42919">
    <property type="entry name" value="N-ALPHA-ACETYLTRANSFERASE"/>
    <property type="match status" value="1"/>
</dbReference>
<evidence type="ECO:0000313" key="4">
    <source>
        <dbReference type="EMBL" id="MYV17066.1"/>
    </source>
</evidence>
<dbReference type="CDD" id="cd04301">
    <property type="entry name" value="NAT_SF"/>
    <property type="match status" value="1"/>
</dbReference>
<sequence>MTVQITAVTPQDVTTLREVSCATFQDTFGSENSATDLQNYLDCAYSIDQLLTEINNPESWFYFIKVDQAVAGYLKLNVGEAQTEKMGVDALEIQRIYILPTFKRQGLGTQLFNQAISTAEDLHKSALWLGVWEHNDAARKFYHKIGFQPVGDHVFQLGSSVQRDLIMKRQL</sequence>
<dbReference type="InterPro" id="IPR051556">
    <property type="entry name" value="N-term/lysine_N-AcTrnsfr"/>
</dbReference>
<dbReference type="AlphaFoldDB" id="A0A6N9I3S1"/>
<comment type="caution">
    <text evidence="4">The sequence shown here is derived from an EMBL/GenBank/DDBJ whole genome shotgun (WGS) entry which is preliminary data.</text>
</comment>
<dbReference type="GO" id="GO:0016747">
    <property type="term" value="F:acyltransferase activity, transferring groups other than amino-acyl groups"/>
    <property type="evidence" value="ECO:0007669"/>
    <property type="project" value="InterPro"/>
</dbReference>
<dbReference type="Proteomes" id="UP000449209">
    <property type="component" value="Unassembled WGS sequence"/>
</dbReference>
<keyword evidence="2" id="KW-0012">Acyltransferase</keyword>